<sequence length="133" mass="15286">MAESLKKENEALRAQLKKAQEQLEQQAITIKQLQEIIFGKKTEVLEQVADGQLSLFDPVDDLNLDQEITEVVKTTTTKIVRHRPAKKQLTRQEFLDQLPQVEEVVSLKTTTCPDCQHKMAHIGKRLARREARL</sequence>
<organism evidence="3 4">
    <name type="scientific">Limosilactobacillus reuteri</name>
    <name type="common">Lactobacillus reuteri</name>
    <dbReference type="NCBI Taxonomy" id="1598"/>
    <lineage>
        <taxon>Bacteria</taxon>
        <taxon>Bacillati</taxon>
        <taxon>Bacillota</taxon>
        <taxon>Bacilli</taxon>
        <taxon>Lactobacillales</taxon>
        <taxon>Lactobacillaceae</taxon>
        <taxon>Limosilactobacillus</taxon>
    </lineage>
</organism>
<evidence type="ECO:0000313" key="3">
    <source>
        <dbReference type="EMBL" id="PTM29725.1"/>
    </source>
</evidence>
<accession>A0ABD6XA66</accession>
<gene>
    <name evidence="3" type="ORF">DA796_04550</name>
</gene>
<protein>
    <submittedName>
        <fullName evidence="3">IS66 family transposase</fullName>
    </submittedName>
</protein>
<feature type="non-terminal residue" evidence="3">
    <location>
        <position position="133"/>
    </location>
</feature>
<keyword evidence="1" id="KW-0175">Coiled coil</keyword>
<feature type="coiled-coil region" evidence="1">
    <location>
        <begin position="2"/>
        <end position="36"/>
    </location>
</feature>
<evidence type="ECO:0000256" key="1">
    <source>
        <dbReference type="SAM" id="Coils"/>
    </source>
</evidence>
<name>A0ABD6XA66_LIMRT</name>
<evidence type="ECO:0000313" key="4">
    <source>
        <dbReference type="Proteomes" id="UP000241783"/>
    </source>
</evidence>
<comment type="caution">
    <text evidence="3">The sequence shown here is derived from an EMBL/GenBank/DDBJ whole genome shotgun (WGS) entry which is preliminary data.</text>
</comment>
<dbReference type="Pfam" id="PF13007">
    <property type="entry name" value="LZ_Tnp_IS66"/>
    <property type="match status" value="1"/>
</dbReference>
<feature type="domain" description="Transposase TnpC homeodomain" evidence="2">
    <location>
        <begin position="29"/>
        <end position="102"/>
    </location>
</feature>
<dbReference type="AlphaFoldDB" id="A0ABD6XA66"/>
<dbReference type="EMBL" id="PZQO01000010">
    <property type="protein sequence ID" value="PTM29725.1"/>
    <property type="molecule type" value="Genomic_DNA"/>
</dbReference>
<evidence type="ECO:0000259" key="2">
    <source>
        <dbReference type="Pfam" id="PF13007"/>
    </source>
</evidence>
<proteinExistence type="predicted"/>
<reference evidence="3 4" key="1">
    <citation type="submission" date="2018-03" db="EMBL/GenBank/DDBJ databases">
        <title>Genome Sequences of Lactobacillus sp. Isolates from Traditional Turkish Sourdough.</title>
        <authorList>
            <person name="Skory C.D."/>
            <person name="Dertli E."/>
        </authorList>
    </citation>
    <scope>NUCLEOTIDE SEQUENCE [LARGE SCALE GENOMIC DNA]</scope>
    <source>
        <strain evidence="3 4">E81</strain>
    </source>
</reference>
<dbReference type="InterPro" id="IPR024463">
    <property type="entry name" value="Transposase_TnpC_homeodom"/>
</dbReference>
<dbReference type="Proteomes" id="UP000241783">
    <property type="component" value="Unassembled WGS sequence"/>
</dbReference>